<keyword evidence="15 17" id="KW-0472">Membrane</keyword>
<dbReference type="InterPro" id="IPR018303">
    <property type="entry name" value="ATPase_P-typ_P_site"/>
</dbReference>
<proteinExistence type="inferred from homology"/>
<evidence type="ECO:0000256" key="7">
    <source>
        <dbReference type="ARBA" id="ARBA00022723"/>
    </source>
</evidence>
<dbReference type="InterPro" id="IPR017969">
    <property type="entry name" value="Heavy-metal-associated_CS"/>
</dbReference>
<dbReference type="InterPro" id="IPR023299">
    <property type="entry name" value="ATPase_P-typ_cyto_dom_N"/>
</dbReference>
<feature type="transmembrane region" description="Helical" evidence="17">
    <location>
        <begin position="171"/>
        <end position="190"/>
    </location>
</feature>
<dbReference type="PANTHER" id="PTHR43520">
    <property type="entry name" value="ATP7, ISOFORM B"/>
    <property type="match status" value="1"/>
</dbReference>
<dbReference type="GO" id="GO:0005886">
    <property type="term" value="C:plasma membrane"/>
    <property type="evidence" value="ECO:0007669"/>
    <property type="project" value="UniProtKB-SubCell"/>
</dbReference>
<dbReference type="SUPFAM" id="SSF81653">
    <property type="entry name" value="Calcium ATPase, transduction domain A"/>
    <property type="match status" value="1"/>
</dbReference>
<evidence type="ECO:0000256" key="12">
    <source>
        <dbReference type="ARBA" id="ARBA00022989"/>
    </source>
</evidence>
<comment type="caution">
    <text evidence="20">The sequence shown here is derived from an EMBL/GenBank/DDBJ whole genome shotgun (WGS) entry which is preliminary data.</text>
</comment>
<dbReference type="PROSITE" id="PS50846">
    <property type="entry name" value="HMA_2"/>
    <property type="match status" value="1"/>
</dbReference>
<keyword evidence="21" id="KW-1185">Reference proteome</keyword>
<dbReference type="InterPro" id="IPR036163">
    <property type="entry name" value="HMA_dom_sf"/>
</dbReference>
<dbReference type="Gene3D" id="3.40.50.1000">
    <property type="entry name" value="HAD superfamily/HAD-like"/>
    <property type="match status" value="1"/>
</dbReference>
<dbReference type="Pfam" id="PF00702">
    <property type="entry name" value="Hydrolase"/>
    <property type="match status" value="1"/>
</dbReference>
<keyword evidence="14" id="KW-0406">Ion transport</keyword>
<evidence type="ECO:0000256" key="16">
    <source>
        <dbReference type="ARBA" id="ARBA00049289"/>
    </source>
</evidence>
<dbReference type="NCBIfam" id="TIGR01525">
    <property type="entry name" value="ATPase-IB_hvy"/>
    <property type="match status" value="1"/>
</dbReference>
<dbReference type="Pfam" id="PF00403">
    <property type="entry name" value="HMA"/>
    <property type="match status" value="1"/>
</dbReference>
<dbReference type="NCBIfam" id="TIGR01494">
    <property type="entry name" value="ATPase_P-type"/>
    <property type="match status" value="1"/>
</dbReference>
<evidence type="ECO:0000256" key="1">
    <source>
        <dbReference type="ARBA" id="ARBA00004651"/>
    </source>
</evidence>
<evidence type="ECO:0000256" key="4">
    <source>
        <dbReference type="ARBA" id="ARBA00022448"/>
    </source>
</evidence>
<sequence>MTSEYTEQHAATDGARSSGTGTGVELAVEGMTCGSCAARVQKKLAKQPGVAEAEVNFASKRATLVGDSGELDVPALQRAVSDMGYELRTVDTEHPEPDGDAEAAEQRMWFYRAVVAVPLTAIVLWLAMFAGELGEHPAARWTQLALTIPVQFWVGWPFLKGMVQRALQRSANMDTLIGLGTLAAFGYSVVALFAGGFLYFEVATFIVAALALGRYFEARARRRAGRAITALLELGAEEATVLRDGAEVTVPVESLAIGDHMLVRPGEKIPTDGEVVDGVSAVDESMLTGESVPVEKTAGDVATGATINTSGVLTVRATAVGADTALSRIVRMVQDAQSGKAPMQRLADRISAVFVPAVIVVALGAFLGWTVLAGDPVSGLVAAVAVLIIACPCALGLATPIAIMVGTGRGAELGVLIKRIETLERTKEITTVVFDKTGTLTHGEMTITDIVAAEGGDDEVLRRAGAVEAGSEHPIGRALAAVAAQRLGELPAAHGFDAPTGQGVRADVDGTTVLVGRRSWLAEQGMTVPEDVDEAVLRLESDGKTVVLAGWQGRVRGAVAMADTVKDNAAATVAELHDIGMTVAMLTGDNSRTAEAIARAVGIDRVLAEVHPGDKRAEIERLQSEGEVVAMVGDGINDAPALVQADLGISIGTGTDVAIESSDITLMRSDLHGVPQSIRLARRTYRTIQQNLGWAFGYNVLAIPAAAAALLNPMVAGAAMALSSISVVLNALRLRRFERGHRREV</sequence>
<evidence type="ECO:0000256" key="11">
    <source>
        <dbReference type="ARBA" id="ARBA00022967"/>
    </source>
</evidence>
<evidence type="ECO:0000256" key="10">
    <source>
        <dbReference type="ARBA" id="ARBA00022840"/>
    </source>
</evidence>
<dbReference type="Proteomes" id="UP000582974">
    <property type="component" value="Unassembled WGS sequence"/>
</dbReference>
<dbReference type="SUPFAM" id="SSF56784">
    <property type="entry name" value="HAD-like"/>
    <property type="match status" value="1"/>
</dbReference>
<comment type="similarity">
    <text evidence="2 17">Belongs to the cation transport ATPase (P-type) (TC 3.A.3) family. Type IB subfamily.</text>
</comment>
<feature type="region of interest" description="Disordered" evidence="18">
    <location>
        <begin position="1"/>
        <end position="22"/>
    </location>
</feature>
<feature type="transmembrane region" description="Helical" evidence="17">
    <location>
        <begin position="141"/>
        <end position="159"/>
    </location>
</feature>
<accession>A0A838A992</accession>
<dbReference type="PANTHER" id="PTHR43520:SF8">
    <property type="entry name" value="P-TYPE CU(+) TRANSPORTER"/>
    <property type="match status" value="1"/>
</dbReference>
<dbReference type="Gene3D" id="3.40.1110.10">
    <property type="entry name" value="Calcium-transporting ATPase, cytoplasmic domain N"/>
    <property type="match status" value="1"/>
</dbReference>
<feature type="domain" description="HMA" evidence="19">
    <location>
        <begin position="22"/>
        <end position="88"/>
    </location>
</feature>
<feature type="transmembrane region" description="Helical" evidence="17">
    <location>
        <begin position="717"/>
        <end position="734"/>
    </location>
</feature>
<dbReference type="GO" id="GO:0016887">
    <property type="term" value="F:ATP hydrolysis activity"/>
    <property type="evidence" value="ECO:0007669"/>
    <property type="project" value="InterPro"/>
</dbReference>
<keyword evidence="5 17" id="KW-1003">Cell membrane</keyword>
<evidence type="ECO:0000256" key="3">
    <source>
        <dbReference type="ARBA" id="ARBA00012517"/>
    </source>
</evidence>
<dbReference type="FunFam" id="2.70.150.10:FF:000020">
    <property type="entry name" value="Copper-exporting P-type ATPase A"/>
    <property type="match status" value="1"/>
</dbReference>
<dbReference type="SFLD" id="SFLDS00003">
    <property type="entry name" value="Haloacid_Dehalogenase"/>
    <property type="match status" value="1"/>
</dbReference>
<keyword evidence="6 17" id="KW-0812">Transmembrane</keyword>
<feature type="transmembrane region" description="Helical" evidence="17">
    <location>
        <begin position="378"/>
        <end position="403"/>
    </location>
</feature>
<protein>
    <recommendedName>
        <fullName evidence="3">P-type Cu(+) transporter</fullName>
        <ecNumber evidence="3">7.2.2.8</ecNumber>
    </recommendedName>
</protein>
<evidence type="ECO:0000256" key="8">
    <source>
        <dbReference type="ARBA" id="ARBA00022741"/>
    </source>
</evidence>
<feature type="transmembrane region" description="Helical" evidence="17">
    <location>
        <begin position="692"/>
        <end position="711"/>
    </location>
</feature>
<dbReference type="RefSeq" id="WP_180891976.1">
    <property type="nucleotide sequence ID" value="NZ_JACCKD010000002.1"/>
</dbReference>
<evidence type="ECO:0000256" key="14">
    <source>
        <dbReference type="ARBA" id="ARBA00023065"/>
    </source>
</evidence>
<keyword evidence="7 17" id="KW-0479">Metal-binding</keyword>
<keyword evidence="9" id="KW-0187">Copper transport</keyword>
<dbReference type="InterPro" id="IPR008250">
    <property type="entry name" value="ATPase_P-typ_transduc_dom_A_sf"/>
</dbReference>
<dbReference type="GO" id="GO:0005524">
    <property type="term" value="F:ATP binding"/>
    <property type="evidence" value="ECO:0007669"/>
    <property type="project" value="UniProtKB-UniRule"/>
</dbReference>
<dbReference type="PRINTS" id="PR00941">
    <property type="entry name" value="CDATPASE"/>
</dbReference>
<dbReference type="SUPFAM" id="SSF81665">
    <property type="entry name" value="Calcium ATPase, transmembrane domain M"/>
    <property type="match status" value="1"/>
</dbReference>
<evidence type="ECO:0000259" key="19">
    <source>
        <dbReference type="PROSITE" id="PS50846"/>
    </source>
</evidence>
<dbReference type="EMBL" id="JACCKD010000002">
    <property type="protein sequence ID" value="MBA0125142.1"/>
    <property type="molecule type" value="Genomic_DNA"/>
</dbReference>
<dbReference type="GO" id="GO:0005507">
    <property type="term" value="F:copper ion binding"/>
    <property type="evidence" value="ECO:0007669"/>
    <property type="project" value="TreeGrafter"/>
</dbReference>
<dbReference type="PRINTS" id="PR00119">
    <property type="entry name" value="CATATPASE"/>
</dbReference>
<dbReference type="PROSITE" id="PS01047">
    <property type="entry name" value="HMA_1"/>
    <property type="match status" value="1"/>
</dbReference>
<keyword evidence="4" id="KW-0813">Transport</keyword>
<dbReference type="EC" id="7.2.2.8" evidence="3"/>
<evidence type="ECO:0000256" key="15">
    <source>
        <dbReference type="ARBA" id="ARBA00023136"/>
    </source>
</evidence>
<evidence type="ECO:0000256" key="17">
    <source>
        <dbReference type="RuleBase" id="RU362081"/>
    </source>
</evidence>
<dbReference type="InterPro" id="IPR044492">
    <property type="entry name" value="P_typ_ATPase_HD_dom"/>
</dbReference>
<dbReference type="InterPro" id="IPR027256">
    <property type="entry name" value="P-typ_ATPase_IB"/>
</dbReference>
<dbReference type="Pfam" id="PF00122">
    <property type="entry name" value="E1-E2_ATPase"/>
    <property type="match status" value="1"/>
</dbReference>
<comment type="catalytic activity">
    <reaction evidence="16">
        <text>Cu(+)(in) + ATP + H2O = Cu(+)(out) + ADP + phosphate + H(+)</text>
        <dbReference type="Rhea" id="RHEA:25792"/>
        <dbReference type="ChEBI" id="CHEBI:15377"/>
        <dbReference type="ChEBI" id="CHEBI:15378"/>
        <dbReference type="ChEBI" id="CHEBI:30616"/>
        <dbReference type="ChEBI" id="CHEBI:43474"/>
        <dbReference type="ChEBI" id="CHEBI:49552"/>
        <dbReference type="ChEBI" id="CHEBI:456216"/>
        <dbReference type="EC" id="7.2.2.8"/>
    </reaction>
</comment>
<feature type="transmembrane region" description="Helical" evidence="17">
    <location>
        <begin position="196"/>
        <end position="216"/>
    </location>
</feature>
<dbReference type="CDD" id="cd02094">
    <property type="entry name" value="P-type_ATPase_Cu-like"/>
    <property type="match status" value="1"/>
</dbReference>
<comment type="subcellular location">
    <subcellularLocation>
        <location evidence="1">Cell membrane</location>
        <topology evidence="1">Multi-pass membrane protein</topology>
    </subcellularLocation>
</comment>
<dbReference type="PROSITE" id="PS00154">
    <property type="entry name" value="ATPASE_E1_E2"/>
    <property type="match status" value="1"/>
</dbReference>
<dbReference type="AlphaFoldDB" id="A0A838A992"/>
<evidence type="ECO:0000256" key="6">
    <source>
        <dbReference type="ARBA" id="ARBA00022692"/>
    </source>
</evidence>
<evidence type="ECO:0000313" key="21">
    <source>
        <dbReference type="Proteomes" id="UP000582974"/>
    </source>
</evidence>
<evidence type="ECO:0000256" key="18">
    <source>
        <dbReference type="SAM" id="MobiDB-lite"/>
    </source>
</evidence>
<dbReference type="InterPro" id="IPR036412">
    <property type="entry name" value="HAD-like_sf"/>
</dbReference>
<dbReference type="FunFam" id="3.30.70.100:FF:000005">
    <property type="entry name" value="Copper-exporting P-type ATPase A"/>
    <property type="match status" value="1"/>
</dbReference>
<dbReference type="InterPro" id="IPR023298">
    <property type="entry name" value="ATPase_P-typ_TM_dom_sf"/>
</dbReference>
<dbReference type="InterPro" id="IPR006121">
    <property type="entry name" value="HMA_dom"/>
</dbReference>
<keyword evidence="11" id="KW-1278">Translocase</keyword>
<evidence type="ECO:0000256" key="2">
    <source>
        <dbReference type="ARBA" id="ARBA00006024"/>
    </source>
</evidence>
<keyword evidence="12 17" id="KW-1133">Transmembrane helix</keyword>
<dbReference type="Gene3D" id="2.70.150.10">
    <property type="entry name" value="Calcium-transporting ATPase, cytoplasmic transduction domain A"/>
    <property type="match status" value="1"/>
</dbReference>
<evidence type="ECO:0000256" key="5">
    <source>
        <dbReference type="ARBA" id="ARBA00022475"/>
    </source>
</evidence>
<keyword evidence="8 17" id="KW-0547">Nucleotide-binding</keyword>
<dbReference type="InterPro" id="IPR059000">
    <property type="entry name" value="ATPase_P-type_domA"/>
</dbReference>
<dbReference type="GO" id="GO:0055070">
    <property type="term" value="P:copper ion homeostasis"/>
    <property type="evidence" value="ECO:0007669"/>
    <property type="project" value="TreeGrafter"/>
</dbReference>
<dbReference type="CDD" id="cd00371">
    <property type="entry name" value="HMA"/>
    <property type="match status" value="1"/>
</dbReference>
<dbReference type="GO" id="GO:0043682">
    <property type="term" value="F:P-type divalent copper transporter activity"/>
    <property type="evidence" value="ECO:0007669"/>
    <property type="project" value="TreeGrafter"/>
</dbReference>
<evidence type="ECO:0000313" key="20">
    <source>
        <dbReference type="EMBL" id="MBA0125142.1"/>
    </source>
</evidence>
<dbReference type="NCBIfam" id="TIGR01511">
    <property type="entry name" value="ATPase-IB1_Cu"/>
    <property type="match status" value="1"/>
</dbReference>
<reference evidence="20 21" key="1">
    <citation type="submission" date="2020-07" db="EMBL/GenBank/DDBJ databases">
        <title>Genome of Haloechinothrix sp.</title>
        <authorList>
            <person name="Tang S.-K."/>
            <person name="Yang L."/>
            <person name="Zhu W.-Y."/>
        </authorList>
    </citation>
    <scope>NUCLEOTIDE SEQUENCE [LARGE SCALE GENOMIC DNA]</scope>
    <source>
        <strain evidence="20 21">YIM 98757</strain>
    </source>
</reference>
<name>A0A838A992_9PSEU</name>
<feature type="transmembrane region" description="Helical" evidence="17">
    <location>
        <begin position="109"/>
        <end position="129"/>
    </location>
</feature>
<keyword evidence="13" id="KW-0186">Copper</keyword>
<dbReference type="Gene3D" id="3.30.70.100">
    <property type="match status" value="1"/>
</dbReference>
<feature type="transmembrane region" description="Helical" evidence="17">
    <location>
        <begin position="350"/>
        <end position="372"/>
    </location>
</feature>
<keyword evidence="10 17" id="KW-0067">ATP-binding</keyword>
<dbReference type="InterPro" id="IPR001757">
    <property type="entry name" value="P_typ_ATPase"/>
</dbReference>
<dbReference type="SFLD" id="SFLDF00027">
    <property type="entry name" value="p-type_atpase"/>
    <property type="match status" value="1"/>
</dbReference>
<dbReference type="SUPFAM" id="SSF55008">
    <property type="entry name" value="HMA, heavy metal-associated domain"/>
    <property type="match status" value="1"/>
</dbReference>
<dbReference type="GO" id="GO:0140581">
    <property type="term" value="F:P-type monovalent copper transporter activity"/>
    <property type="evidence" value="ECO:0007669"/>
    <property type="project" value="UniProtKB-EC"/>
</dbReference>
<dbReference type="SFLD" id="SFLDG00002">
    <property type="entry name" value="C1.7:_P-type_atpase_like"/>
    <property type="match status" value="1"/>
</dbReference>
<evidence type="ECO:0000256" key="9">
    <source>
        <dbReference type="ARBA" id="ARBA00022796"/>
    </source>
</evidence>
<organism evidence="20 21">
    <name type="scientific">Haloechinothrix aidingensis</name>
    <dbReference type="NCBI Taxonomy" id="2752311"/>
    <lineage>
        <taxon>Bacteria</taxon>
        <taxon>Bacillati</taxon>
        <taxon>Actinomycetota</taxon>
        <taxon>Actinomycetes</taxon>
        <taxon>Pseudonocardiales</taxon>
        <taxon>Pseudonocardiaceae</taxon>
        <taxon>Haloechinothrix</taxon>
    </lineage>
</organism>
<dbReference type="InterPro" id="IPR023214">
    <property type="entry name" value="HAD_sf"/>
</dbReference>
<evidence type="ECO:0000256" key="13">
    <source>
        <dbReference type="ARBA" id="ARBA00023008"/>
    </source>
</evidence>
<gene>
    <name evidence="20" type="ORF">H0B56_06270</name>
</gene>